<dbReference type="Proteomes" id="UP000502415">
    <property type="component" value="Chromosome"/>
</dbReference>
<evidence type="ECO:0000313" key="3">
    <source>
        <dbReference type="EMBL" id="QJD99601.1"/>
    </source>
</evidence>
<dbReference type="InterPro" id="IPR011146">
    <property type="entry name" value="HIT-like"/>
</dbReference>
<accession>A0A7Z2VV83</accession>
<organism evidence="3 4">
    <name type="scientific">Massilia forsythiae</name>
    <dbReference type="NCBI Taxonomy" id="2728020"/>
    <lineage>
        <taxon>Bacteria</taxon>
        <taxon>Pseudomonadati</taxon>
        <taxon>Pseudomonadota</taxon>
        <taxon>Betaproteobacteria</taxon>
        <taxon>Burkholderiales</taxon>
        <taxon>Oxalobacteraceae</taxon>
        <taxon>Telluria group</taxon>
        <taxon>Massilia</taxon>
    </lineage>
</organism>
<dbReference type="EMBL" id="CP051685">
    <property type="protein sequence ID" value="QJD99601.1"/>
    <property type="molecule type" value="Genomic_DNA"/>
</dbReference>
<dbReference type="Gene3D" id="3.30.428.10">
    <property type="entry name" value="HIT-like"/>
    <property type="match status" value="1"/>
</dbReference>
<dbReference type="Pfam" id="PF01230">
    <property type="entry name" value="HIT"/>
    <property type="match status" value="1"/>
</dbReference>
<dbReference type="PROSITE" id="PS51084">
    <property type="entry name" value="HIT_2"/>
    <property type="match status" value="1"/>
</dbReference>
<protein>
    <submittedName>
        <fullName evidence="3">HIT family protein</fullName>
    </submittedName>
</protein>
<name>A0A7Z2VV83_9BURK</name>
<sequence>MTSALELVDAPVEPGKLAGCELCELTAVAAATGVPALPVLSATQAQGVLAPVVLRHEKFIVILVDDPAYPGFARVIWNDHVREMSDLADEDRLLLNDAVWKVEQALREVMQPLKVNLASLGNLVPHLHWHVIPRYADDAHFPAPVWAPAASLPPPAVLDERRALLPQLAEAITRKFASR</sequence>
<evidence type="ECO:0000259" key="2">
    <source>
        <dbReference type="PROSITE" id="PS51084"/>
    </source>
</evidence>
<dbReference type="KEGG" id="mfy:HH212_05835"/>
<evidence type="ECO:0000313" key="4">
    <source>
        <dbReference type="Proteomes" id="UP000502415"/>
    </source>
</evidence>
<reference evidence="3 4" key="1">
    <citation type="submission" date="2020-04" db="EMBL/GenBank/DDBJ databases">
        <title>Genome sequencing of novel species.</title>
        <authorList>
            <person name="Heo J."/>
            <person name="Kim S.-J."/>
            <person name="Kim J.-S."/>
            <person name="Hong S.-B."/>
            <person name="Kwon S.-W."/>
        </authorList>
    </citation>
    <scope>NUCLEOTIDE SEQUENCE [LARGE SCALE GENOMIC DNA]</scope>
    <source>
        <strain evidence="3 4">GN2-R2</strain>
    </source>
</reference>
<gene>
    <name evidence="3" type="ORF">HH212_05835</name>
</gene>
<dbReference type="RefSeq" id="WP_169434564.1">
    <property type="nucleotide sequence ID" value="NZ_CP051685.1"/>
</dbReference>
<dbReference type="SUPFAM" id="SSF54197">
    <property type="entry name" value="HIT-like"/>
    <property type="match status" value="1"/>
</dbReference>
<dbReference type="InterPro" id="IPR036265">
    <property type="entry name" value="HIT-like_sf"/>
</dbReference>
<dbReference type="AlphaFoldDB" id="A0A7Z2VV83"/>
<dbReference type="GO" id="GO:0003824">
    <property type="term" value="F:catalytic activity"/>
    <property type="evidence" value="ECO:0007669"/>
    <property type="project" value="InterPro"/>
</dbReference>
<feature type="domain" description="HIT" evidence="2">
    <location>
        <begin position="39"/>
        <end position="141"/>
    </location>
</feature>
<keyword evidence="4" id="KW-1185">Reference proteome</keyword>
<feature type="short sequence motif" description="Histidine triad motif" evidence="1">
    <location>
        <begin position="126"/>
        <end position="130"/>
    </location>
</feature>
<proteinExistence type="predicted"/>
<evidence type="ECO:0000256" key="1">
    <source>
        <dbReference type="PROSITE-ProRule" id="PRU00464"/>
    </source>
</evidence>